<accession>A0AAV4X221</accession>
<evidence type="ECO:0000313" key="1">
    <source>
        <dbReference type="EMBL" id="GIY89286.1"/>
    </source>
</evidence>
<reference evidence="1 2" key="1">
    <citation type="submission" date="2021-06" db="EMBL/GenBank/DDBJ databases">
        <title>Caerostris darwini draft genome.</title>
        <authorList>
            <person name="Kono N."/>
            <person name="Arakawa K."/>
        </authorList>
    </citation>
    <scope>NUCLEOTIDE SEQUENCE [LARGE SCALE GENOMIC DNA]</scope>
</reference>
<dbReference type="EMBL" id="BPLQ01015594">
    <property type="protein sequence ID" value="GIY89286.1"/>
    <property type="molecule type" value="Genomic_DNA"/>
</dbReference>
<organism evidence="1 2">
    <name type="scientific">Caerostris darwini</name>
    <dbReference type="NCBI Taxonomy" id="1538125"/>
    <lineage>
        <taxon>Eukaryota</taxon>
        <taxon>Metazoa</taxon>
        <taxon>Ecdysozoa</taxon>
        <taxon>Arthropoda</taxon>
        <taxon>Chelicerata</taxon>
        <taxon>Arachnida</taxon>
        <taxon>Araneae</taxon>
        <taxon>Araneomorphae</taxon>
        <taxon>Entelegynae</taxon>
        <taxon>Araneoidea</taxon>
        <taxon>Araneidae</taxon>
        <taxon>Caerostris</taxon>
    </lineage>
</organism>
<proteinExistence type="predicted"/>
<dbReference type="Proteomes" id="UP001054837">
    <property type="component" value="Unassembled WGS sequence"/>
</dbReference>
<sequence length="137" mass="15036">MKFVFPSGPSFIPCLPLDRYPFIWGPLETSSKQPVTLTRRDLSPGGLVGVLSVALDKKKNGLHDTGNLLSYSRGGSYSKKSIPIHLRTFGDVQQTASDINTKRLVTGRVGGELSVALEKKKNGLHDTRSLLSHFTER</sequence>
<comment type="caution">
    <text evidence="1">The sequence shown here is derived from an EMBL/GenBank/DDBJ whole genome shotgun (WGS) entry which is preliminary data.</text>
</comment>
<keyword evidence="2" id="KW-1185">Reference proteome</keyword>
<gene>
    <name evidence="1" type="ORF">CDAR_59431</name>
</gene>
<dbReference type="AlphaFoldDB" id="A0AAV4X221"/>
<evidence type="ECO:0000313" key="2">
    <source>
        <dbReference type="Proteomes" id="UP001054837"/>
    </source>
</evidence>
<protein>
    <submittedName>
        <fullName evidence="1">Uncharacterized protein</fullName>
    </submittedName>
</protein>
<name>A0AAV4X221_9ARAC</name>